<dbReference type="RefSeq" id="WP_009482884.1">
    <property type="nucleotide sequence ID" value="NZ_BAFE01000071.1"/>
</dbReference>
<feature type="domain" description="N-acetylmuramoyl-L-alanine amidase" evidence="4">
    <location>
        <begin position="260"/>
        <end position="414"/>
    </location>
</feature>
<sequence>MRRIAAVVALSLSSTLPAAPAATAVTVPQVTAVGAVAAGGTPTPARGAAATTSSPTPTGPTAAPNRDRQVPFRRAPRVASGPLTPAADAEPLDTGVVAAPRGVAVVGATWAEGSGARVGLTYRVRRDGRWGPWRSIHVETCPGCADPGARTRAGSEPVVVNGATHVQARLVASGAPVRDARLSIVDAAASPASSGAASLTPPVGAPVGASVGADGAAAVAGGSTASAGRRVSRVAGLPAAPAGLPGPRAMPTKREVWGASETRPARRMPIVAAHGIAVHHTAGTNSYSRAQVPAILRGIQRFHTRDRGWSDIGYNVLVDRYGRVWEGRYGGVGIPHKGAHASGVNQAYLGVAYIGDSSTAPVPAVVMDSLVDVVAWTSVRYGFDVSGRMRVGGRLAPVVPGHYQVGNTRTSCPGVGLARRLPEIRRRAAAGAAVYRERARVGAARGR</sequence>
<evidence type="ECO:0000256" key="3">
    <source>
        <dbReference type="SAM" id="SignalP"/>
    </source>
</evidence>
<keyword evidence="7" id="KW-1185">Reference proteome</keyword>
<comment type="caution">
    <text evidence="6">The sequence shown here is derived from an EMBL/GenBank/DDBJ whole genome shotgun (WGS) entry which is preliminary data.</text>
</comment>
<dbReference type="PANTHER" id="PTHR11022:SF41">
    <property type="entry name" value="PEPTIDOGLYCAN-RECOGNITION PROTEIN LC-RELATED"/>
    <property type="match status" value="1"/>
</dbReference>
<dbReference type="CDD" id="cd06583">
    <property type="entry name" value="PGRP"/>
    <property type="match status" value="1"/>
</dbReference>
<evidence type="ECO:0000259" key="5">
    <source>
        <dbReference type="SMART" id="SM00701"/>
    </source>
</evidence>
<evidence type="ECO:0000313" key="6">
    <source>
        <dbReference type="EMBL" id="GAB48986.1"/>
    </source>
</evidence>
<dbReference type="OrthoDB" id="514320at2"/>
<organism evidence="6 7">
    <name type="scientific">Mobilicoccus pelagius NBRC 104925</name>
    <dbReference type="NCBI Taxonomy" id="1089455"/>
    <lineage>
        <taxon>Bacteria</taxon>
        <taxon>Bacillati</taxon>
        <taxon>Actinomycetota</taxon>
        <taxon>Actinomycetes</taxon>
        <taxon>Micrococcales</taxon>
        <taxon>Dermatophilaceae</taxon>
        <taxon>Mobilicoccus</taxon>
    </lineage>
</organism>
<accession>H5UTC8</accession>
<dbReference type="Gene3D" id="3.40.80.10">
    <property type="entry name" value="Peptidoglycan recognition protein-like"/>
    <property type="match status" value="1"/>
</dbReference>
<dbReference type="AlphaFoldDB" id="H5UTC8"/>
<dbReference type="SMART" id="SM00644">
    <property type="entry name" value="Ami_2"/>
    <property type="match status" value="1"/>
</dbReference>
<feature type="domain" description="Peptidoglycan recognition protein family" evidence="5">
    <location>
        <begin position="247"/>
        <end position="396"/>
    </location>
</feature>
<proteinExistence type="inferred from homology"/>
<dbReference type="EMBL" id="BAFE01000071">
    <property type="protein sequence ID" value="GAB48986.1"/>
    <property type="molecule type" value="Genomic_DNA"/>
</dbReference>
<evidence type="ECO:0000259" key="4">
    <source>
        <dbReference type="SMART" id="SM00644"/>
    </source>
</evidence>
<dbReference type="InterPro" id="IPR036505">
    <property type="entry name" value="Amidase/PGRP_sf"/>
</dbReference>
<gene>
    <name evidence="6" type="ORF">MOPEL_094_00030</name>
</gene>
<dbReference type="GO" id="GO:0008745">
    <property type="term" value="F:N-acetylmuramoyl-L-alanine amidase activity"/>
    <property type="evidence" value="ECO:0007669"/>
    <property type="project" value="InterPro"/>
</dbReference>
<protein>
    <submittedName>
        <fullName evidence="6">Putative N-acetylmuramoyl-L-alanine amidase</fullName>
    </submittedName>
</protein>
<dbReference type="GO" id="GO:0009253">
    <property type="term" value="P:peptidoglycan catabolic process"/>
    <property type="evidence" value="ECO:0007669"/>
    <property type="project" value="InterPro"/>
</dbReference>
<feature type="chain" id="PRO_5038564504" evidence="3">
    <location>
        <begin position="19"/>
        <end position="447"/>
    </location>
</feature>
<reference evidence="6 7" key="1">
    <citation type="submission" date="2012-02" db="EMBL/GenBank/DDBJ databases">
        <title>Whole genome shotgun sequence of Mobilicoccus pelagius NBRC 104925.</title>
        <authorList>
            <person name="Yoshida Y."/>
            <person name="Hosoyama A."/>
            <person name="Tsuchikane K."/>
            <person name="Katsumata H."/>
            <person name="Yamazaki S."/>
            <person name="Fujita N."/>
        </authorList>
    </citation>
    <scope>NUCLEOTIDE SEQUENCE [LARGE SCALE GENOMIC DNA]</scope>
    <source>
        <strain evidence="6 7">NBRC 104925</strain>
    </source>
</reference>
<dbReference type="SUPFAM" id="SSF55846">
    <property type="entry name" value="N-acetylmuramoyl-L-alanine amidase-like"/>
    <property type="match status" value="1"/>
</dbReference>
<evidence type="ECO:0000256" key="1">
    <source>
        <dbReference type="ARBA" id="ARBA00007553"/>
    </source>
</evidence>
<dbReference type="PANTHER" id="PTHR11022">
    <property type="entry name" value="PEPTIDOGLYCAN RECOGNITION PROTEIN"/>
    <property type="match status" value="1"/>
</dbReference>
<dbReference type="InterPro" id="IPR002502">
    <property type="entry name" value="Amidase_domain"/>
</dbReference>
<dbReference type="eggNOG" id="COG5479">
    <property type="taxonomic scope" value="Bacteria"/>
</dbReference>
<keyword evidence="3" id="KW-0732">Signal</keyword>
<comment type="similarity">
    <text evidence="1">Belongs to the N-acetylmuramoyl-L-alanine amidase 2 family.</text>
</comment>
<dbReference type="STRING" id="1089455.MOPEL_094_00030"/>
<name>H5UTC8_9MICO</name>
<dbReference type="GO" id="GO:0008270">
    <property type="term" value="F:zinc ion binding"/>
    <property type="evidence" value="ECO:0007669"/>
    <property type="project" value="InterPro"/>
</dbReference>
<feature type="signal peptide" evidence="3">
    <location>
        <begin position="1"/>
        <end position="18"/>
    </location>
</feature>
<dbReference type="Proteomes" id="UP000004367">
    <property type="component" value="Unassembled WGS sequence"/>
</dbReference>
<feature type="region of interest" description="Disordered" evidence="2">
    <location>
        <begin position="39"/>
        <end position="71"/>
    </location>
</feature>
<feature type="compositionally biased region" description="Low complexity" evidence="2">
    <location>
        <begin position="39"/>
        <end position="64"/>
    </location>
</feature>
<dbReference type="SMART" id="SM00701">
    <property type="entry name" value="PGRP"/>
    <property type="match status" value="1"/>
</dbReference>
<dbReference type="InterPro" id="IPR006619">
    <property type="entry name" value="PGRP_domain_met/bac"/>
</dbReference>
<evidence type="ECO:0000313" key="7">
    <source>
        <dbReference type="Proteomes" id="UP000004367"/>
    </source>
</evidence>
<dbReference type="Pfam" id="PF01510">
    <property type="entry name" value="Amidase_2"/>
    <property type="match status" value="1"/>
</dbReference>
<evidence type="ECO:0000256" key="2">
    <source>
        <dbReference type="SAM" id="MobiDB-lite"/>
    </source>
</evidence>
<dbReference type="InterPro" id="IPR015510">
    <property type="entry name" value="PGRP"/>
</dbReference>